<evidence type="ECO:0000313" key="1">
    <source>
        <dbReference type="EMBL" id="QHS79136.1"/>
    </source>
</evidence>
<dbReference type="EMBL" id="MN740626">
    <property type="protein sequence ID" value="QHS79136.1"/>
    <property type="molecule type" value="Genomic_DNA"/>
</dbReference>
<reference evidence="1" key="1">
    <citation type="journal article" date="2020" name="Nature">
        <title>Giant virus diversity and host interactions through global metagenomics.</title>
        <authorList>
            <person name="Schulz F."/>
            <person name="Roux S."/>
            <person name="Paez-Espino D."/>
            <person name="Jungbluth S."/>
            <person name="Walsh D.A."/>
            <person name="Denef V.J."/>
            <person name="McMahon K.D."/>
            <person name="Konstantinidis K.T."/>
            <person name="Eloe-Fadrosh E.A."/>
            <person name="Kyrpides N.C."/>
            <person name="Woyke T."/>
        </authorList>
    </citation>
    <scope>NUCLEOTIDE SEQUENCE</scope>
    <source>
        <strain evidence="1">GVMAG-S-1035118-87</strain>
    </source>
</reference>
<proteinExistence type="predicted"/>
<protein>
    <submittedName>
        <fullName evidence="1">Uncharacterized protein</fullName>
    </submittedName>
</protein>
<dbReference type="AlphaFoldDB" id="A0A6C0AHL1"/>
<sequence length="174" mass="20161">MACSNLYPLDNDIIYHTCVLACPYSITLTTPELAWSFFWNLLRMNGYVEGGPIPGKPRKYGWFFHVNPRLKDQMSPRLLAILESLQRGETIKEEYGVADKKGKIPFHMIVVSNHDHHRQVTGPVDMEVYKLWGKKMSYREHQFLIDPSLRDASAKYMVFGSFDPELIEPEPLKD</sequence>
<name>A0A6C0AHL1_9ZZZZ</name>
<accession>A0A6C0AHL1</accession>
<organism evidence="1">
    <name type="scientific">viral metagenome</name>
    <dbReference type="NCBI Taxonomy" id="1070528"/>
    <lineage>
        <taxon>unclassified sequences</taxon>
        <taxon>metagenomes</taxon>
        <taxon>organismal metagenomes</taxon>
    </lineage>
</organism>